<keyword evidence="11 19" id="KW-0720">Serine protease</keyword>
<reference evidence="24" key="1">
    <citation type="submission" date="2023-06" db="EMBL/GenBank/DDBJ databases">
        <title>Male Hemibagrus guttatus genome.</title>
        <authorList>
            <person name="Bian C."/>
        </authorList>
    </citation>
    <scope>NUCLEOTIDE SEQUENCE</scope>
    <source>
        <strain evidence="24">Male_cb2023</strain>
        <tissue evidence="24">Muscle</tissue>
    </source>
</reference>
<keyword evidence="10 19" id="KW-0378">Hydrolase</keyword>
<dbReference type="InterPro" id="IPR035972">
    <property type="entry name" value="GLA-like_dom_SF"/>
</dbReference>
<keyword evidence="16" id="KW-0379">Hydroxylation</keyword>
<dbReference type="GO" id="GO:0006508">
    <property type="term" value="P:proteolysis"/>
    <property type="evidence" value="ECO:0007669"/>
    <property type="project" value="UniProtKB-KW"/>
</dbReference>
<comment type="caution">
    <text evidence="24">The sequence shown here is derived from an EMBL/GenBank/DDBJ whole genome shotgun (WGS) entry which is preliminary data.</text>
</comment>
<evidence type="ECO:0000256" key="18">
    <source>
        <dbReference type="PROSITE-ProRule" id="PRU00076"/>
    </source>
</evidence>
<evidence type="ECO:0000256" key="13">
    <source>
        <dbReference type="ARBA" id="ARBA00023145"/>
    </source>
</evidence>
<dbReference type="InterPro" id="IPR000294">
    <property type="entry name" value="GLA_domain"/>
</dbReference>
<dbReference type="SUPFAM" id="SSF57196">
    <property type="entry name" value="EGF/Laminin"/>
    <property type="match status" value="1"/>
</dbReference>
<dbReference type="PROSITE" id="PS00022">
    <property type="entry name" value="EGF_1"/>
    <property type="match status" value="1"/>
</dbReference>
<organism evidence="24 25">
    <name type="scientific">Hemibagrus guttatus</name>
    <dbReference type="NCBI Taxonomy" id="175788"/>
    <lineage>
        <taxon>Eukaryota</taxon>
        <taxon>Metazoa</taxon>
        <taxon>Chordata</taxon>
        <taxon>Craniata</taxon>
        <taxon>Vertebrata</taxon>
        <taxon>Euteleostomi</taxon>
        <taxon>Actinopterygii</taxon>
        <taxon>Neopterygii</taxon>
        <taxon>Teleostei</taxon>
        <taxon>Ostariophysi</taxon>
        <taxon>Siluriformes</taxon>
        <taxon>Bagridae</taxon>
        <taxon>Hemibagrus</taxon>
    </lineage>
</organism>
<evidence type="ECO:0000256" key="1">
    <source>
        <dbReference type="ARBA" id="ARBA00004496"/>
    </source>
</evidence>
<dbReference type="InterPro" id="IPR018114">
    <property type="entry name" value="TRYPSIN_HIS"/>
</dbReference>
<protein>
    <recommendedName>
        <fullName evidence="26">Coagulation factor IXa heavy chain</fullName>
    </recommendedName>
</protein>
<evidence type="ECO:0000256" key="3">
    <source>
        <dbReference type="ARBA" id="ARBA00022490"/>
    </source>
</evidence>
<evidence type="ECO:0000256" key="19">
    <source>
        <dbReference type="RuleBase" id="RU363034"/>
    </source>
</evidence>
<dbReference type="InterPro" id="IPR050442">
    <property type="entry name" value="Peptidase_S1_coag_factors"/>
</dbReference>
<dbReference type="GO" id="GO:0005737">
    <property type="term" value="C:cytoplasm"/>
    <property type="evidence" value="ECO:0007669"/>
    <property type="project" value="UniProtKB-SubCell"/>
</dbReference>
<evidence type="ECO:0000256" key="7">
    <source>
        <dbReference type="ARBA" id="ARBA00022723"/>
    </source>
</evidence>
<dbReference type="SMART" id="SM00069">
    <property type="entry name" value="GLA"/>
    <property type="match status" value="1"/>
</dbReference>
<name>A0AAE0V5K9_9TELE</name>
<dbReference type="PROSITE" id="PS50240">
    <property type="entry name" value="TRYPSIN_DOM"/>
    <property type="match status" value="1"/>
</dbReference>
<evidence type="ECO:0000256" key="4">
    <source>
        <dbReference type="ARBA" id="ARBA00022525"/>
    </source>
</evidence>
<feature type="signal peptide" evidence="20">
    <location>
        <begin position="1"/>
        <end position="22"/>
    </location>
</feature>
<dbReference type="PANTHER" id="PTHR24278">
    <property type="entry name" value="COAGULATION FACTOR"/>
    <property type="match status" value="1"/>
</dbReference>
<keyword evidence="6 19" id="KW-0645">Protease</keyword>
<dbReference type="PROSITE" id="PS01186">
    <property type="entry name" value="EGF_2"/>
    <property type="match status" value="1"/>
</dbReference>
<dbReference type="PRINTS" id="PR00001">
    <property type="entry name" value="GLABLOOD"/>
</dbReference>
<comment type="subcellular location">
    <subcellularLocation>
        <location evidence="1">Cytoplasm</location>
    </subcellularLocation>
    <subcellularLocation>
        <location evidence="2">Secreted</location>
    </subcellularLocation>
</comment>
<evidence type="ECO:0000256" key="11">
    <source>
        <dbReference type="ARBA" id="ARBA00022825"/>
    </source>
</evidence>
<dbReference type="SUPFAM" id="SSF50494">
    <property type="entry name" value="Trypsin-like serine proteases"/>
    <property type="match status" value="1"/>
</dbReference>
<dbReference type="InterPro" id="IPR001314">
    <property type="entry name" value="Peptidase_S1A"/>
</dbReference>
<dbReference type="Pfam" id="PF14670">
    <property type="entry name" value="FXa_inhibition"/>
    <property type="match status" value="1"/>
</dbReference>
<dbReference type="CDD" id="cd00190">
    <property type="entry name" value="Tryp_SPc"/>
    <property type="match status" value="1"/>
</dbReference>
<evidence type="ECO:0000256" key="12">
    <source>
        <dbReference type="ARBA" id="ARBA00022837"/>
    </source>
</evidence>
<feature type="domain" description="EGF-like" evidence="21">
    <location>
        <begin position="89"/>
        <end position="125"/>
    </location>
</feature>
<dbReference type="GO" id="GO:0005509">
    <property type="term" value="F:calcium ion binding"/>
    <property type="evidence" value="ECO:0007669"/>
    <property type="project" value="InterPro"/>
</dbReference>
<proteinExistence type="predicted"/>
<dbReference type="Pfam" id="PF00594">
    <property type="entry name" value="Gla"/>
    <property type="match status" value="1"/>
</dbReference>
<feature type="disulfide bond" evidence="18">
    <location>
        <begin position="115"/>
        <end position="124"/>
    </location>
</feature>
<keyword evidence="14 18" id="KW-1015">Disulfide bond</keyword>
<dbReference type="PROSITE" id="PS50998">
    <property type="entry name" value="GLA_2"/>
    <property type="match status" value="1"/>
</dbReference>
<evidence type="ECO:0000313" key="25">
    <source>
        <dbReference type="Proteomes" id="UP001274896"/>
    </source>
</evidence>
<keyword evidence="25" id="KW-1185">Reference proteome</keyword>
<keyword evidence="5 18" id="KW-0245">EGF-like domain</keyword>
<evidence type="ECO:0000256" key="2">
    <source>
        <dbReference type="ARBA" id="ARBA00004613"/>
    </source>
</evidence>
<dbReference type="InterPro" id="IPR001254">
    <property type="entry name" value="Trypsin_dom"/>
</dbReference>
<dbReference type="EMBL" id="JAUCMX010000009">
    <property type="protein sequence ID" value="KAK3535756.1"/>
    <property type="molecule type" value="Genomic_DNA"/>
</dbReference>
<dbReference type="PROSITE" id="PS50026">
    <property type="entry name" value="EGF_3"/>
    <property type="match status" value="1"/>
</dbReference>
<keyword evidence="13" id="KW-0865">Zymogen</keyword>
<evidence type="ECO:0000256" key="9">
    <source>
        <dbReference type="ARBA" id="ARBA00022737"/>
    </source>
</evidence>
<keyword evidence="3" id="KW-0963">Cytoplasm</keyword>
<dbReference type="InterPro" id="IPR001881">
    <property type="entry name" value="EGF-like_Ca-bd_dom"/>
</dbReference>
<dbReference type="SMART" id="SM00020">
    <property type="entry name" value="Tryp_SPc"/>
    <property type="match status" value="1"/>
</dbReference>
<evidence type="ECO:0000256" key="5">
    <source>
        <dbReference type="ARBA" id="ARBA00022536"/>
    </source>
</evidence>
<evidence type="ECO:0000259" key="21">
    <source>
        <dbReference type="PROSITE" id="PS50026"/>
    </source>
</evidence>
<feature type="domain" description="Peptidase S1" evidence="22">
    <location>
        <begin position="246"/>
        <end position="483"/>
    </location>
</feature>
<dbReference type="InterPro" id="IPR000742">
    <property type="entry name" value="EGF"/>
</dbReference>
<feature type="domain" description="Gla" evidence="23">
    <location>
        <begin position="42"/>
        <end position="89"/>
    </location>
</feature>
<dbReference type="InterPro" id="IPR009003">
    <property type="entry name" value="Peptidase_S1_PA"/>
</dbReference>
<dbReference type="Gene3D" id="4.10.740.10">
    <property type="entry name" value="Coagulation Factor IX"/>
    <property type="match status" value="1"/>
</dbReference>
<comment type="caution">
    <text evidence="18">Lacks conserved residue(s) required for the propagation of feature annotation.</text>
</comment>
<evidence type="ECO:0000259" key="23">
    <source>
        <dbReference type="PROSITE" id="PS50998"/>
    </source>
</evidence>
<dbReference type="GO" id="GO:0004252">
    <property type="term" value="F:serine-type endopeptidase activity"/>
    <property type="evidence" value="ECO:0007669"/>
    <property type="project" value="InterPro"/>
</dbReference>
<dbReference type="GO" id="GO:0005615">
    <property type="term" value="C:extracellular space"/>
    <property type="evidence" value="ECO:0007669"/>
    <property type="project" value="TreeGrafter"/>
</dbReference>
<evidence type="ECO:0000256" key="8">
    <source>
        <dbReference type="ARBA" id="ARBA00022729"/>
    </source>
</evidence>
<evidence type="ECO:0000256" key="16">
    <source>
        <dbReference type="ARBA" id="ARBA00023278"/>
    </source>
</evidence>
<dbReference type="PANTHER" id="PTHR24278:SF31">
    <property type="entry name" value="COAGULATION FACTOR IX"/>
    <property type="match status" value="1"/>
</dbReference>
<dbReference type="Pfam" id="PF00089">
    <property type="entry name" value="Trypsin"/>
    <property type="match status" value="1"/>
</dbReference>
<dbReference type="SUPFAM" id="SSF57630">
    <property type="entry name" value="GLA-domain"/>
    <property type="match status" value="1"/>
</dbReference>
<dbReference type="AlphaFoldDB" id="A0AAE0V5K9"/>
<keyword evidence="15" id="KW-0325">Glycoprotein</keyword>
<feature type="chain" id="PRO_5042109334" description="Coagulation factor IXa heavy chain" evidence="20">
    <location>
        <begin position="23"/>
        <end position="495"/>
    </location>
</feature>
<evidence type="ECO:0000256" key="17">
    <source>
        <dbReference type="PIRSR" id="PIRSR001143-1"/>
    </source>
</evidence>
<dbReference type="InterPro" id="IPR033116">
    <property type="entry name" value="TRYPSIN_SER"/>
</dbReference>
<dbReference type="InterPro" id="IPR012224">
    <property type="entry name" value="Pept_S1A_FX"/>
</dbReference>
<keyword evidence="8 20" id="KW-0732">Signal</keyword>
<dbReference type="FunFam" id="2.10.25.10:FF:000425">
    <property type="entry name" value="Eyes shut homolog"/>
    <property type="match status" value="1"/>
</dbReference>
<evidence type="ECO:0008006" key="26">
    <source>
        <dbReference type="Google" id="ProtNLM"/>
    </source>
</evidence>
<dbReference type="SMART" id="SM00181">
    <property type="entry name" value="EGF"/>
    <property type="match status" value="2"/>
</dbReference>
<dbReference type="FunFam" id="2.40.10.10:FF:000015">
    <property type="entry name" value="Atrial natriuretic peptide-converting enzyme"/>
    <property type="match status" value="1"/>
</dbReference>
<feature type="active site" description="Charge relay system" evidence="17">
    <location>
        <position position="288"/>
    </location>
</feature>
<sequence>MAAFSVFFLFWVLLQQKLQIFAGPVFLDKWEADAVYQRYKRANTGAFEEFFQGNLERECIEEQCTVEEAREVFENDEKTISTKYFHISDANQCKSTPCKNQGTCEHQKSTYICHCRPGFTGENCEIVTARQCDINNGGCMHFCSTLETHAAVCSCATGYKLVEEVKCVPEVKFPCGVRELSKKIVVRALSSKSTNKTEPHRNITQLRVTITDKTISQMKGKVTPSRSKLPMWYHNNTEQVNNRTRIIGGDSASPGEIPWQVALVLRATQQVFCGGSILSTKWVITAAHCIEESKQREFFIRVGEHDVSKKEDTEQDIAVEKAIMHPRYDSSTSLYNHDIALVYLRGSILFNSHVRSICLGPSSFSESLRQSGTPATISGWGRLLFHGRTAEILQIAEVPYVDRSNCKESSSERITHFMFCAGFKDASKDACQGDSGGPHANQYQGTWFLTGIVSWGEECAKKGKYGVYTRVGNYYKWIQFVMGITKKKPANDVEL</sequence>
<dbReference type="Pfam" id="PF00008">
    <property type="entry name" value="EGF"/>
    <property type="match status" value="1"/>
</dbReference>
<dbReference type="FunFam" id="4.10.740.10:FF:000001">
    <property type="entry name" value="vitamin K-dependent protein S"/>
    <property type="match status" value="1"/>
</dbReference>
<dbReference type="Proteomes" id="UP001274896">
    <property type="component" value="Unassembled WGS sequence"/>
</dbReference>
<dbReference type="Gene3D" id="2.40.10.10">
    <property type="entry name" value="Trypsin-like serine proteases"/>
    <property type="match status" value="2"/>
</dbReference>
<feature type="active site" description="Charge relay system" evidence="17">
    <location>
        <position position="435"/>
    </location>
</feature>
<dbReference type="GO" id="GO:0007596">
    <property type="term" value="P:blood coagulation"/>
    <property type="evidence" value="ECO:0007669"/>
    <property type="project" value="InterPro"/>
</dbReference>
<dbReference type="InterPro" id="IPR017857">
    <property type="entry name" value="Coagulation_fac-like_Gla_dom"/>
</dbReference>
<evidence type="ECO:0000256" key="14">
    <source>
        <dbReference type="ARBA" id="ARBA00023157"/>
    </source>
</evidence>
<dbReference type="Gene3D" id="2.10.25.10">
    <property type="entry name" value="Laminin"/>
    <property type="match status" value="2"/>
</dbReference>
<accession>A0AAE0V5K9</accession>
<keyword evidence="7" id="KW-0479">Metal-binding</keyword>
<evidence type="ECO:0000259" key="22">
    <source>
        <dbReference type="PROSITE" id="PS50240"/>
    </source>
</evidence>
<evidence type="ECO:0000256" key="15">
    <source>
        <dbReference type="ARBA" id="ARBA00023180"/>
    </source>
</evidence>
<dbReference type="SMART" id="SM00179">
    <property type="entry name" value="EGF_CA"/>
    <property type="match status" value="1"/>
</dbReference>
<gene>
    <name evidence="24" type="ORF">QTP70_021051</name>
</gene>
<keyword evidence="12" id="KW-0106">Calcium</keyword>
<feature type="active site" description="Charge relay system" evidence="17">
    <location>
        <position position="338"/>
    </location>
</feature>
<evidence type="ECO:0000313" key="24">
    <source>
        <dbReference type="EMBL" id="KAK3535756.1"/>
    </source>
</evidence>
<evidence type="ECO:0000256" key="10">
    <source>
        <dbReference type="ARBA" id="ARBA00022801"/>
    </source>
</evidence>
<keyword evidence="9" id="KW-0677">Repeat</keyword>
<dbReference type="CDD" id="cd00054">
    <property type="entry name" value="EGF_CA"/>
    <property type="match status" value="1"/>
</dbReference>
<dbReference type="InterPro" id="IPR043504">
    <property type="entry name" value="Peptidase_S1_PA_chymotrypsin"/>
</dbReference>
<evidence type="ECO:0000256" key="6">
    <source>
        <dbReference type="ARBA" id="ARBA00022670"/>
    </source>
</evidence>
<dbReference type="PIRSF" id="PIRSF001143">
    <property type="entry name" value="Factor_X"/>
    <property type="match status" value="1"/>
</dbReference>
<keyword evidence="4" id="KW-0964">Secreted</keyword>
<evidence type="ECO:0000256" key="20">
    <source>
        <dbReference type="SAM" id="SignalP"/>
    </source>
</evidence>
<dbReference type="PROSITE" id="PS00134">
    <property type="entry name" value="TRYPSIN_HIS"/>
    <property type="match status" value="1"/>
</dbReference>
<dbReference type="PROSITE" id="PS00135">
    <property type="entry name" value="TRYPSIN_SER"/>
    <property type="match status" value="1"/>
</dbReference>
<dbReference type="PRINTS" id="PR00722">
    <property type="entry name" value="CHYMOTRYPSIN"/>
</dbReference>